<dbReference type="OrthoDB" id="2441191at2759"/>
<evidence type="ECO:0000313" key="3">
    <source>
        <dbReference type="Proteomes" id="UP000193648"/>
    </source>
</evidence>
<dbReference type="EMBL" id="MCFF01000004">
    <property type="protein sequence ID" value="ORZ27186.1"/>
    <property type="molecule type" value="Genomic_DNA"/>
</dbReference>
<dbReference type="Proteomes" id="UP000193648">
    <property type="component" value="Unassembled WGS sequence"/>
</dbReference>
<dbReference type="AlphaFoldDB" id="A0A1Y2GY34"/>
<keyword evidence="1" id="KW-0175">Coiled coil</keyword>
<proteinExistence type="predicted"/>
<feature type="coiled-coil region" evidence="1">
    <location>
        <begin position="225"/>
        <end position="252"/>
    </location>
</feature>
<protein>
    <submittedName>
        <fullName evidence="2">Uncharacterized protein</fullName>
    </submittedName>
</protein>
<dbReference type="InParanoid" id="A0A1Y2GY34"/>
<keyword evidence="3" id="KW-1185">Reference proteome</keyword>
<dbReference type="RefSeq" id="XP_021884913.1">
    <property type="nucleotide sequence ID" value="XM_022028462.1"/>
</dbReference>
<sequence>MHTLEITEILERVGYFIPLWGVDDDGNPVYLPYNMAPCLAVSHHFRATLLPLFWHTVDLKVMTRIHVKLMLKYIGYVRVVYNLGAQNYDLYQQAFSAWTNLIHLSNIENRSGELDADVMQIIQCNPTLKSIGLAYDLRYVKGPPQKLHQDLEASLAVGMGGMAIVDDAAVLSNLNTLECLELISSGWGDWVVDIERLSDLLRPVASTLRYLRISKPMAERDIRARALIEKSLSESEERKEREKEKEKEIDKLLFPRLEELHVPRIMPEDLQPLFSTGSCPKLHTISTAAFGEETLRFLQQLSQQQKQQEGLVHRSSTTSHNAVDKGYPQQLYKVSYKTRGFLHQVVREMVKILPHAHSLDISVNLWSIRGRIKFDPLETYTIQSLHLELHRSCEGVEFLLKELVGLRCLRLLSLEISQLYLFDPSTLLNPEDWTYPGDLTSLSFNGTHIRYNTTPYNASQWKTKKDSEVLAKKLYYGWKVQGPLLRQSLNFLEPLFKLANNHKFKNLKTLVFNGNVYRKILEN</sequence>
<name>A0A1Y2GY34_9FUNG</name>
<comment type="caution">
    <text evidence="2">The sequence shown here is derived from an EMBL/GenBank/DDBJ whole genome shotgun (WGS) entry which is preliminary data.</text>
</comment>
<dbReference type="GeneID" id="33570305"/>
<reference evidence="2 3" key="1">
    <citation type="submission" date="2016-07" db="EMBL/GenBank/DDBJ databases">
        <title>Pervasive Adenine N6-methylation of Active Genes in Fungi.</title>
        <authorList>
            <consortium name="DOE Joint Genome Institute"/>
            <person name="Mondo S.J."/>
            <person name="Dannebaum R.O."/>
            <person name="Kuo R.C."/>
            <person name="Labutti K."/>
            <person name="Haridas S."/>
            <person name="Kuo A."/>
            <person name="Salamov A."/>
            <person name="Ahrendt S.R."/>
            <person name="Lipzen A."/>
            <person name="Sullivan W."/>
            <person name="Andreopoulos W.B."/>
            <person name="Clum A."/>
            <person name="Lindquist E."/>
            <person name="Daum C."/>
            <person name="Ramamoorthy G.K."/>
            <person name="Gryganskyi A."/>
            <person name="Culley D."/>
            <person name="Magnuson J.K."/>
            <person name="James T.Y."/>
            <person name="O'Malley M.A."/>
            <person name="Stajich J.E."/>
            <person name="Spatafora J.W."/>
            <person name="Visel A."/>
            <person name="Grigoriev I.V."/>
        </authorList>
    </citation>
    <scope>NUCLEOTIDE SEQUENCE [LARGE SCALE GENOMIC DNA]</scope>
    <source>
        <strain evidence="2 3">NRRL 3116</strain>
    </source>
</reference>
<evidence type="ECO:0000256" key="1">
    <source>
        <dbReference type="SAM" id="Coils"/>
    </source>
</evidence>
<organism evidence="2 3">
    <name type="scientific">Lobosporangium transversale</name>
    <dbReference type="NCBI Taxonomy" id="64571"/>
    <lineage>
        <taxon>Eukaryota</taxon>
        <taxon>Fungi</taxon>
        <taxon>Fungi incertae sedis</taxon>
        <taxon>Mucoromycota</taxon>
        <taxon>Mortierellomycotina</taxon>
        <taxon>Mortierellomycetes</taxon>
        <taxon>Mortierellales</taxon>
        <taxon>Mortierellaceae</taxon>
        <taxon>Lobosporangium</taxon>
    </lineage>
</organism>
<gene>
    <name evidence="2" type="ORF">BCR41DRAFT_392524</name>
</gene>
<evidence type="ECO:0000313" key="2">
    <source>
        <dbReference type="EMBL" id="ORZ27186.1"/>
    </source>
</evidence>
<accession>A0A1Y2GY34</accession>